<dbReference type="Pfam" id="PF11339">
    <property type="entry name" value="DUF3141"/>
    <property type="match status" value="1"/>
</dbReference>
<name>Q0AXU9_SYNWW</name>
<dbReference type="PANTHER" id="PTHR36837:SF2">
    <property type="entry name" value="POLY(3-HYDROXYALKANOATE) POLYMERASE SUBUNIT PHAC"/>
    <property type="match status" value="1"/>
</dbReference>
<evidence type="ECO:0000313" key="2">
    <source>
        <dbReference type="Proteomes" id="UP000001968"/>
    </source>
</evidence>
<dbReference type="KEGG" id="swo:Swol_1145"/>
<dbReference type="STRING" id="335541.Swol_1145"/>
<reference evidence="2" key="1">
    <citation type="journal article" date="2010" name="Environ. Microbiol.">
        <title>The genome of Syntrophomonas wolfei: new insights into syntrophic metabolism and biohydrogen production.</title>
        <authorList>
            <person name="Sieber J.R."/>
            <person name="Sims D.R."/>
            <person name="Han C."/>
            <person name="Kim E."/>
            <person name="Lykidis A."/>
            <person name="Lapidus A.L."/>
            <person name="McDonnald E."/>
            <person name="Rohlin L."/>
            <person name="Culley D.E."/>
            <person name="Gunsalus R."/>
            <person name="McInerney M.J."/>
        </authorList>
    </citation>
    <scope>NUCLEOTIDE SEQUENCE [LARGE SCALE GENOMIC DNA]</scope>
    <source>
        <strain evidence="2">DSM 2245B / Goettingen</strain>
    </source>
</reference>
<sequence length="375" mass="43165">MNWMDQPDLYSRYKIFLEILQSKEHISLFDPRLKRYTDILIDLEKPFTTWSTPNHIILVHKTLCLRHFPNKYESSAKRPVLILPPQAGHHSNLADYSPAQSLVRVFHRYGYDVYVTQWLSATTEYKDLGIEDYIRLTDEAVEEVRKRTGVYKIHLVGQCQGGWQASIYTSLFPDKISTLVSAAAPIDVNAKPSPIVEYAQKLSIDVFRFMVNSGGGVMPGKFILQGFKSMQPEEHYVRKYFRLWQMIKEGDEDGVKRFIHFENWYQYTQNLPGRFYLEIVKNIFKENNLTKPGSFQLDGRPVDLRNISCPVIIMAGKKDHITPPEQAFALKNYISTPAADVIEILTEGGHIGTLMGTESLREDWTAVNEVLKLAI</sequence>
<dbReference type="RefSeq" id="WP_011640559.1">
    <property type="nucleotide sequence ID" value="NC_008346.1"/>
</dbReference>
<dbReference type="InterPro" id="IPR029058">
    <property type="entry name" value="AB_hydrolase_fold"/>
</dbReference>
<evidence type="ECO:0000313" key="1">
    <source>
        <dbReference type="EMBL" id="ABI68455.1"/>
    </source>
</evidence>
<protein>
    <submittedName>
        <fullName evidence="1">Uncharacterized protein</fullName>
    </submittedName>
</protein>
<dbReference type="AlphaFoldDB" id="Q0AXU9"/>
<dbReference type="InterPro" id="IPR051321">
    <property type="entry name" value="PHA/PHB_synthase"/>
</dbReference>
<dbReference type="eggNOG" id="COG3243">
    <property type="taxonomic scope" value="Bacteria"/>
</dbReference>
<organism evidence="1 2">
    <name type="scientific">Syntrophomonas wolfei subsp. wolfei (strain DSM 2245B / Goettingen)</name>
    <dbReference type="NCBI Taxonomy" id="335541"/>
    <lineage>
        <taxon>Bacteria</taxon>
        <taxon>Bacillati</taxon>
        <taxon>Bacillota</taxon>
        <taxon>Clostridia</taxon>
        <taxon>Eubacteriales</taxon>
        <taxon>Syntrophomonadaceae</taxon>
        <taxon>Syntrophomonas</taxon>
    </lineage>
</organism>
<dbReference type="PANTHER" id="PTHR36837">
    <property type="entry name" value="POLY(3-HYDROXYALKANOATE) POLYMERASE SUBUNIT PHAC"/>
    <property type="match status" value="1"/>
</dbReference>
<keyword evidence="2" id="KW-1185">Reference proteome</keyword>
<dbReference type="HOGENOM" id="CLU_035017_0_0_9"/>
<proteinExistence type="predicted"/>
<dbReference type="SUPFAM" id="SSF53474">
    <property type="entry name" value="alpha/beta-Hydrolases"/>
    <property type="match status" value="1"/>
</dbReference>
<dbReference type="Gene3D" id="3.40.50.1820">
    <property type="entry name" value="alpha/beta hydrolase"/>
    <property type="match status" value="1"/>
</dbReference>
<dbReference type="Proteomes" id="UP000001968">
    <property type="component" value="Chromosome"/>
</dbReference>
<dbReference type="InterPro" id="IPR024501">
    <property type="entry name" value="DUF3141"/>
</dbReference>
<accession>Q0AXU9</accession>
<gene>
    <name evidence="1" type="ordered locus">Swol_1145</name>
</gene>
<dbReference type="ESTHER" id="synww-q0axu9">
    <property type="family name" value="Duf_3141"/>
</dbReference>
<dbReference type="EMBL" id="CP000448">
    <property type="protein sequence ID" value="ABI68455.1"/>
    <property type="molecule type" value="Genomic_DNA"/>
</dbReference>